<feature type="region of interest" description="Disordered" evidence="1">
    <location>
        <begin position="27"/>
        <end position="72"/>
    </location>
</feature>
<dbReference type="AlphaFoldDB" id="A0AAN6IJD9"/>
<evidence type="ECO:0000256" key="1">
    <source>
        <dbReference type="SAM" id="MobiDB-lite"/>
    </source>
</evidence>
<gene>
    <name evidence="2" type="ORF">EDD36DRAFT_572</name>
</gene>
<keyword evidence="3" id="KW-1185">Reference proteome</keyword>
<reference evidence="2" key="1">
    <citation type="journal article" date="2022" name="bioRxiv">
        <title>Deciphering the potential niche of two novel black yeast fungi from a biological soil crust based on their genomes, phenotypes, and melanin regulation.</title>
        <authorList>
            <consortium name="DOE Joint Genome Institute"/>
            <person name="Carr E.C."/>
            <person name="Barton Q."/>
            <person name="Grambo S."/>
            <person name="Sullivan M."/>
            <person name="Renfro C.M."/>
            <person name="Kuo A."/>
            <person name="Pangilinan J."/>
            <person name="Lipzen A."/>
            <person name="Keymanesh K."/>
            <person name="Savage E."/>
            <person name="Barry K."/>
            <person name="Grigoriev I.V."/>
            <person name="Riekhof W.R."/>
            <person name="Harris S.S."/>
        </authorList>
    </citation>
    <scope>NUCLEOTIDE SEQUENCE</scope>
    <source>
        <strain evidence="2">JF 03-4F</strain>
    </source>
</reference>
<dbReference type="EMBL" id="MU404350">
    <property type="protein sequence ID" value="KAI1617409.1"/>
    <property type="molecule type" value="Genomic_DNA"/>
</dbReference>
<sequence length="292" mass="33034">MMLSRVSDGDEVPAPQIDTSSYVSFAADENVRSPRTPTYVPESSLPEFIMPSSHSEPFLNTKGESKNKRLPAPPPEEPLAWVWICHLCHSRYPLGVTRRCLVDGHYYCSGETDRPSTRKKRKNKSCSSEFDYVTWKAWGDWRRKALKVVQNPKALKGCDSCDFPSQCRYPAESHPIAETKATKVEDEPISHAEKEEDKKKSNLATANKNIDFDKILSSIFSNDGEEISKRSSGDSSTTSRKKNGSKKKSSQKELLPTLEEEMTMDAARLRELIDINLWTDLDDVELEKVKAE</sequence>
<dbReference type="Proteomes" id="UP001203852">
    <property type="component" value="Unassembled WGS sequence"/>
</dbReference>
<feature type="region of interest" description="Disordered" evidence="1">
    <location>
        <begin position="178"/>
        <end position="202"/>
    </location>
</feature>
<accession>A0AAN6IJD9</accession>
<protein>
    <submittedName>
        <fullName evidence="2">Uncharacterized protein</fullName>
    </submittedName>
</protein>
<feature type="region of interest" description="Disordered" evidence="1">
    <location>
        <begin position="225"/>
        <end position="259"/>
    </location>
</feature>
<comment type="caution">
    <text evidence="2">The sequence shown here is derived from an EMBL/GenBank/DDBJ whole genome shotgun (WGS) entry which is preliminary data.</text>
</comment>
<feature type="compositionally biased region" description="Basic and acidic residues" evidence="1">
    <location>
        <begin position="178"/>
        <end position="200"/>
    </location>
</feature>
<proteinExistence type="predicted"/>
<feature type="region of interest" description="Disordered" evidence="1">
    <location>
        <begin position="1"/>
        <end position="20"/>
    </location>
</feature>
<name>A0AAN6IJD9_9EURO</name>
<feature type="compositionally biased region" description="Basic residues" evidence="1">
    <location>
        <begin position="239"/>
        <end position="249"/>
    </location>
</feature>
<evidence type="ECO:0000313" key="2">
    <source>
        <dbReference type="EMBL" id="KAI1617409.1"/>
    </source>
</evidence>
<organism evidence="2 3">
    <name type="scientific">Exophiala viscosa</name>
    <dbReference type="NCBI Taxonomy" id="2486360"/>
    <lineage>
        <taxon>Eukaryota</taxon>
        <taxon>Fungi</taxon>
        <taxon>Dikarya</taxon>
        <taxon>Ascomycota</taxon>
        <taxon>Pezizomycotina</taxon>
        <taxon>Eurotiomycetes</taxon>
        <taxon>Chaetothyriomycetidae</taxon>
        <taxon>Chaetothyriales</taxon>
        <taxon>Herpotrichiellaceae</taxon>
        <taxon>Exophiala</taxon>
    </lineage>
</organism>
<evidence type="ECO:0000313" key="3">
    <source>
        <dbReference type="Proteomes" id="UP001203852"/>
    </source>
</evidence>